<feature type="domain" description="LptD C-terminal" evidence="6">
    <location>
        <begin position="300"/>
        <end position="679"/>
    </location>
</feature>
<feature type="chain" id="PRO_5040558968" description="LPS-assembly protein LptD" evidence="4">
    <location>
        <begin position="25"/>
        <end position="770"/>
    </location>
</feature>
<evidence type="ECO:0000313" key="7">
    <source>
        <dbReference type="EMBL" id="QDJ14779.1"/>
    </source>
</evidence>
<dbReference type="PANTHER" id="PTHR30189">
    <property type="entry name" value="LPS-ASSEMBLY PROTEIN"/>
    <property type="match status" value="1"/>
</dbReference>
<dbReference type="InterPro" id="IPR050218">
    <property type="entry name" value="LptD"/>
</dbReference>
<proteinExistence type="inferred from homology"/>
<dbReference type="GO" id="GO:1990351">
    <property type="term" value="C:transporter complex"/>
    <property type="evidence" value="ECO:0007669"/>
    <property type="project" value="TreeGrafter"/>
</dbReference>
<comment type="subcellular location">
    <subcellularLocation>
        <location evidence="4">Cell outer membrane</location>
    </subcellularLocation>
</comment>
<keyword evidence="1 4" id="KW-0732">Signal</keyword>
<evidence type="ECO:0000259" key="6">
    <source>
        <dbReference type="Pfam" id="PF04453"/>
    </source>
</evidence>
<dbReference type="InterPro" id="IPR020889">
    <property type="entry name" value="LipoPS_assembly_LptD"/>
</dbReference>
<evidence type="ECO:0000256" key="1">
    <source>
        <dbReference type="ARBA" id="ARBA00022729"/>
    </source>
</evidence>
<keyword evidence="8" id="KW-1185">Reference proteome</keyword>
<protein>
    <recommendedName>
        <fullName evidence="4">LPS-assembly protein LptD</fullName>
    </recommendedName>
</protein>
<dbReference type="GO" id="GO:0015920">
    <property type="term" value="P:lipopolysaccharide transport"/>
    <property type="evidence" value="ECO:0007669"/>
    <property type="project" value="InterPro"/>
</dbReference>
<keyword evidence="2 4" id="KW-0472">Membrane</keyword>
<sequence length="770" mass="89267" precursor="true">MKKQLSTFLTFAISGALYANQAKADLQQQCLLGVPHFTGTVIDADPNSLPIYIDADKAQLTQPQGFYQGKVIVEQGNKKLTTDYLELTQIKLKNGDLQRTATIQGDFDYQDNLILFKGKNAKFNLNTQDTEVGQSSYHLVDRQGRGSAEQAKLSSGLRILKNASFTSCLPNDNAWKIKASEMTQHIKEEYVDLWNAVFYVKDVPVFYFPYLQFPIGDKRRSGLLIPTIGSSNKSGYYYAQPIYWNIAPNYDLTLIPKYMTKNGLQLQAETRYLNMLGNGLIAGEYLKHDRLSTNNTNRPRYLFYWKNNGSLAHNWRFKIDYTKVSDKNYFTDFSSPYGNSTDGYAVQNFETSYYQPNYRLSISATQFQLFENINVSPYYTLPKINFNYYRDNLFTSPINFSLFSQAVQFKNNKIEMPTAWRFHFEPSLTLPLVSNYGRANIETKLYTTHYQQKKGQATTATDIAKTVNRVVPEVKIDLSTVLTSDQLLNTGYIQTLEPQVQYLYRPYRDQSKIGNFDSVLLQQDYYSLFNDRRYSGLDRIASANQVSLGFTTRFYDAQANERLNLSLGQIYYLKPARIDDNPKNNTQEKISSWSIQSNWKINDKWNWYGSYQYDPQLHETSLINSALEYRPRKNNLIQIGYRYASQKYIDQNFSKGFNQYRQRIQQLGLVTGWQINDNWAIVGHYYQDLAIKKPVEQYLGVQYSSCCWSFDIGFQRNLTAPPENQNPHKVYYNRSFGITFRLTGFGNNNSNIPKMLETGIIPYHNQFSRY</sequence>
<name>A0A8D4J2A0_9PAST</name>
<feature type="signal peptide" evidence="4">
    <location>
        <begin position="1"/>
        <end position="24"/>
    </location>
</feature>
<dbReference type="HAMAP" id="MF_01411">
    <property type="entry name" value="LPS_assembly_LptD"/>
    <property type="match status" value="1"/>
</dbReference>
<dbReference type="GO" id="GO:0043165">
    <property type="term" value="P:Gram-negative-bacterium-type cell outer membrane assembly"/>
    <property type="evidence" value="ECO:0007669"/>
    <property type="project" value="UniProtKB-UniRule"/>
</dbReference>
<comment type="similarity">
    <text evidence="4">Belongs to the LptD family.</text>
</comment>
<dbReference type="RefSeq" id="WP_261920697.1">
    <property type="nucleotide sequence ID" value="NZ_CP022011.1"/>
</dbReference>
<evidence type="ECO:0000313" key="8">
    <source>
        <dbReference type="Proteomes" id="UP000955338"/>
    </source>
</evidence>
<accession>A0A8D4J2A0</accession>
<dbReference type="GO" id="GO:0009279">
    <property type="term" value="C:cell outer membrane"/>
    <property type="evidence" value="ECO:0007669"/>
    <property type="project" value="UniProtKB-SubCell"/>
</dbReference>
<evidence type="ECO:0000256" key="2">
    <source>
        <dbReference type="ARBA" id="ARBA00023136"/>
    </source>
</evidence>
<dbReference type="PANTHER" id="PTHR30189:SF1">
    <property type="entry name" value="LPS-ASSEMBLY PROTEIN LPTD"/>
    <property type="match status" value="1"/>
</dbReference>
<feature type="domain" description="Organic solvent tolerance-like N-terminal" evidence="5">
    <location>
        <begin position="52"/>
        <end position="189"/>
    </location>
</feature>
<dbReference type="NCBIfam" id="NF002997">
    <property type="entry name" value="PRK03761.1"/>
    <property type="match status" value="1"/>
</dbReference>
<organism evidence="7 8">
    <name type="scientific">Mergibacter septicus</name>
    <dbReference type="NCBI Taxonomy" id="221402"/>
    <lineage>
        <taxon>Bacteria</taxon>
        <taxon>Pseudomonadati</taxon>
        <taxon>Pseudomonadota</taxon>
        <taxon>Gammaproteobacteria</taxon>
        <taxon>Pasteurellales</taxon>
        <taxon>Pasteurellaceae</taxon>
        <taxon>Mergibacter</taxon>
    </lineage>
</organism>
<comment type="function">
    <text evidence="4">Together with LptE, is involved in the assembly of lipopolysaccharide (LPS) at the surface of the outer membrane.</text>
</comment>
<dbReference type="InterPro" id="IPR005653">
    <property type="entry name" value="OstA-like_N"/>
</dbReference>
<comment type="caution">
    <text evidence="4">Lacks conserved residue(s) required for the propagation of feature annotation.</text>
</comment>
<gene>
    <name evidence="4" type="primary">lptD</name>
    <name evidence="7" type="ORF">CEP48_04770</name>
</gene>
<reference evidence="7" key="1">
    <citation type="submission" date="2017-06" db="EMBL/GenBank/DDBJ databases">
        <title>Genome sequencing of pathogenic and non-pathogenic strains within Bisgaard taxon 40.</title>
        <authorList>
            <person name="Ladner J.T."/>
            <person name="Lovett S.P."/>
            <person name="Koroleva G."/>
            <person name="Lorch J.M."/>
        </authorList>
    </citation>
    <scope>NUCLEOTIDE SEQUENCE</scope>
    <source>
        <strain evidence="7">27576-1-I1</strain>
    </source>
</reference>
<dbReference type="EMBL" id="CP022011">
    <property type="protein sequence ID" value="QDJ14779.1"/>
    <property type="molecule type" value="Genomic_DNA"/>
</dbReference>
<evidence type="ECO:0000259" key="5">
    <source>
        <dbReference type="Pfam" id="PF03968"/>
    </source>
</evidence>
<dbReference type="AlphaFoldDB" id="A0A8D4J2A0"/>
<comment type="subunit">
    <text evidence="4">Component of the lipopolysaccharide transport and assembly complex. Interacts with LptE and LptA.</text>
</comment>
<keyword evidence="3 4" id="KW-0998">Cell outer membrane</keyword>
<evidence type="ECO:0000256" key="4">
    <source>
        <dbReference type="HAMAP-Rule" id="MF_01411"/>
    </source>
</evidence>
<dbReference type="Proteomes" id="UP000955338">
    <property type="component" value="Chromosome"/>
</dbReference>
<dbReference type="Pfam" id="PF04453">
    <property type="entry name" value="LptD"/>
    <property type="match status" value="1"/>
</dbReference>
<dbReference type="InterPro" id="IPR007543">
    <property type="entry name" value="LptD_C"/>
</dbReference>
<dbReference type="Pfam" id="PF03968">
    <property type="entry name" value="LptD_N"/>
    <property type="match status" value="1"/>
</dbReference>
<evidence type="ECO:0000256" key="3">
    <source>
        <dbReference type="ARBA" id="ARBA00023237"/>
    </source>
</evidence>